<keyword evidence="6" id="KW-0443">Lipid metabolism</keyword>
<comment type="pathway">
    <text evidence="6">Steroid metabolism.</text>
</comment>
<dbReference type="InterPro" id="IPR013216">
    <property type="entry name" value="Methyltransf_11"/>
</dbReference>
<dbReference type="AlphaFoldDB" id="A0A9N8YIH2"/>
<keyword evidence="6" id="KW-0444">Lipid biosynthesis</keyword>
<evidence type="ECO:0000256" key="5">
    <source>
        <dbReference type="PROSITE-ProRule" id="PRU01022"/>
    </source>
</evidence>
<dbReference type="GO" id="GO:0006696">
    <property type="term" value="P:ergosterol biosynthetic process"/>
    <property type="evidence" value="ECO:0007669"/>
    <property type="project" value="TreeGrafter"/>
</dbReference>
<organism evidence="8 9">
    <name type="scientific">Diversispora eburnea</name>
    <dbReference type="NCBI Taxonomy" id="1213867"/>
    <lineage>
        <taxon>Eukaryota</taxon>
        <taxon>Fungi</taxon>
        <taxon>Fungi incertae sedis</taxon>
        <taxon>Mucoromycota</taxon>
        <taxon>Glomeromycotina</taxon>
        <taxon>Glomeromycetes</taxon>
        <taxon>Diversisporales</taxon>
        <taxon>Diversisporaceae</taxon>
        <taxon>Diversispora</taxon>
    </lineage>
</organism>
<dbReference type="InterPro" id="IPR013705">
    <property type="entry name" value="Sterol_MeTrfase_C"/>
</dbReference>
<keyword evidence="6" id="KW-1207">Sterol metabolism</keyword>
<dbReference type="OrthoDB" id="4310724at2759"/>
<comment type="caution">
    <text evidence="8">The sequence shown here is derived from an EMBL/GenBank/DDBJ whole genome shotgun (WGS) entry which is preliminary data.</text>
</comment>
<dbReference type="PANTHER" id="PTHR44068">
    <property type="entry name" value="ZGC:194242"/>
    <property type="match status" value="1"/>
</dbReference>
<dbReference type="GO" id="GO:0032259">
    <property type="term" value="P:methylation"/>
    <property type="evidence" value="ECO:0007669"/>
    <property type="project" value="UniProtKB-KW"/>
</dbReference>
<evidence type="ECO:0000256" key="4">
    <source>
        <dbReference type="ARBA" id="ARBA00038188"/>
    </source>
</evidence>
<dbReference type="Pfam" id="PF08241">
    <property type="entry name" value="Methyltransf_11"/>
    <property type="match status" value="1"/>
</dbReference>
<name>A0A9N8YIH2_9GLOM</name>
<dbReference type="InterPro" id="IPR029063">
    <property type="entry name" value="SAM-dependent_MTases_sf"/>
</dbReference>
<dbReference type="Gene3D" id="3.40.50.150">
    <property type="entry name" value="Vaccinia Virus protein VP39"/>
    <property type="match status" value="1"/>
</dbReference>
<dbReference type="EC" id="2.1.1.-" evidence="6"/>
<comment type="similarity">
    <text evidence="4 5 6">Belongs to the class I-like SAM-binding methyltransferase superfamily. Erg6/SMT family.</text>
</comment>
<keyword evidence="6" id="KW-0752">Steroid biosynthesis</keyword>
<dbReference type="CDD" id="cd02440">
    <property type="entry name" value="AdoMet_MTases"/>
    <property type="match status" value="1"/>
</dbReference>
<proteinExistence type="inferred from homology"/>
<dbReference type="PANTHER" id="PTHR44068:SF1">
    <property type="entry name" value="HYPOTHETICAL LOC100005854"/>
    <property type="match status" value="1"/>
</dbReference>
<dbReference type="InterPro" id="IPR050447">
    <property type="entry name" value="Erg6_SMT_methyltransf"/>
</dbReference>
<evidence type="ECO:0000313" key="9">
    <source>
        <dbReference type="Proteomes" id="UP000789706"/>
    </source>
</evidence>
<dbReference type="EMBL" id="CAJVPK010000021">
    <property type="protein sequence ID" value="CAG8433986.1"/>
    <property type="molecule type" value="Genomic_DNA"/>
</dbReference>
<feature type="domain" description="SAM-dependent methyltransferase Erg6/SMT-type" evidence="7">
    <location>
        <begin position="386"/>
        <end position="650"/>
    </location>
</feature>
<evidence type="ECO:0000256" key="3">
    <source>
        <dbReference type="ARBA" id="ARBA00022691"/>
    </source>
</evidence>
<evidence type="ECO:0000256" key="2">
    <source>
        <dbReference type="ARBA" id="ARBA00022679"/>
    </source>
</evidence>
<keyword evidence="6" id="KW-0756">Sterol biosynthesis</keyword>
<dbReference type="InterPro" id="IPR030384">
    <property type="entry name" value="MeTrfase_SMT"/>
</dbReference>
<keyword evidence="3 5" id="KW-0949">S-adenosyl-L-methionine</keyword>
<keyword evidence="6" id="KW-0753">Steroid metabolism</keyword>
<dbReference type="Proteomes" id="UP000789706">
    <property type="component" value="Unassembled WGS sequence"/>
</dbReference>
<sequence length="658" mass="74730">MKIKQIKPEDRKKRSAMKENDPARAWNLNWTTPWCEEEEEIVIIWNSEDIRIAQQPSLTSYSSFTSWSPTLSSSGGGDAKTDSSFATSDEQQEVKMMQAAKAKSVEVVNDWWNRNEKAMNQEKNNVVVGIIDSDQPQISQKIKIQPLQPSSSKFNKELKSSKIIDKGSKEIPVLELIVDENNIDIVNNNVYNVLFSRLQDKTLEKKKQKLIVIEEFDSLINKNGNKEIQNTTKTDTIINIPTTKQQKISRFQEELESIDWGKWREMEKKNELLIQLNTPPLPLSSSSNNKDYFNKDVGSEISNKNLESESIKLINDQKEKPLLLINLINLDEDDIIYSTKLSSPLITSINNSSNNYIKNDLKEIMSQEKQVKRDNQENYETQDKPIARHEHYLASYLNVKPGMQVLDIGCGVGGPAREIAHFTGAHITGLNNNDYQISRAIKSSVKCGLGNDTSFVKGNFLEIPFKENTYDAIYAIEATCHSPKLSSVYAEAFRVLKPGGKFAFYEWCLTDKYDSTNSEHRRIVRGIEYADGIPELFSTKVAEQALKDVGFEVEVTSDLADNNDCVPWYYPLEGNLSNAQTFWDYFTVFRMTGFGKFCTRSLVWSLETFGIIPPGSLQTQYVLETAGDCLVEGGRLGLFTPMFLMSITTEFVFADLVH</sequence>
<dbReference type="GO" id="GO:0005783">
    <property type="term" value="C:endoplasmic reticulum"/>
    <property type="evidence" value="ECO:0007669"/>
    <property type="project" value="TreeGrafter"/>
</dbReference>
<reference evidence="8" key="1">
    <citation type="submission" date="2021-06" db="EMBL/GenBank/DDBJ databases">
        <authorList>
            <person name="Kallberg Y."/>
            <person name="Tangrot J."/>
            <person name="Rosling A."/>
        </authorList>
    </citation>
    <scope>NUCLEOTIDE SEQUENCE</scope>
    <source>
        <strain evidence="8">AZ414A</strain>
    </source>
</reference>
<protein>
    <recommendedName>
        <fullName evidence="6">Sterol 24-C-methyltransferase</fullName>
        <ecNumber evidence="6">2.1.1.-</ecNumber>
    </recommendedName>
    <alternativeName>
        <fullName evidence="6">Delta(24)-sterol C-methyltransferase</fullName>
    </alternativeName>
</protein>
<evidence type="ECO:0000259" key="7">
    <source>
        <dbReference type="PROSITE" id="PS51685"/>
    </source>
</evidence>
<evidence type="ECO:0000256" key="1">
    <source>
        <dbReference type="ARBA" id="ARBA00022603"/>
    </source>
</evidence>
<dbReference type="GO" id="GO:0003838">
    <property type="term" value="F:sterol 24-C-methyltransferase activity"/>
    <property type="evidence" value="ECO:0007669"/>
    <property type="project" value="TreeGrafter"/>
</dbReference>
<keyword evidence="2 5" id="KW-0808">Transferase</keyword>
<keyword evidence="9" id="KW-1185">Reference proteome</keyword>
<dbReference type="Pfam" id="PF08498">
    <property type="entry name" value="Sterol_MT_C"/>
    <property type="match status" value="1"/>
</dbReference>
<evidence type="ECO:0000313" key="8">
    <source>
        <dbReference type="EMBL" id="CAG8433986.1"/>
    </source>
</evidence>
<gene>
    <name evidence="8" type="ORF">DEBURN_LOCUS625</name>
</gene>
<evidence type="ECO:0000256" key="6">
    <source>
        <dbReference type="RuleBase" id="RU362025"/>
    </source>
</evidence>
<comment type="function">
    <text evidence="6">Catalyzes the transfer of methyl groups from S-adenosyl-methionine to the C-24 of sterols.</text>
</comment>
<dbReference type="PROSITE" id="PS51685">
    <property type="entry name" value="SAM_MT_ERG6_SMT"/>
    <property type="match status" value="1"/>
</dbReference>
<dbReference type="SUPFAM" id="SSF53335">
    <property type="entry name" value="S-adenosyl-L-methionine-dependent methyltransferases"/>
    <property type="match status" value="1"/>
</dbReference>
<accession>A0A9N8YIH2</accession>
<keyword evidence="1 5" id="KW-0489">Methyltransferase</keyword>